<gene>
    <name evidence="2" type="primary">LOC113211245</name>
</gene>
<evidence type="ECO:0000313" key="2">
    <source>
        <dbReference type="RefSeq" id="XP_052124045.1"/>
    </source>
</evidence>
<organism evidence="1 2">
    <name type="scientific">Frankliniella occidentalis</name>
    <name type="common">Western flower thrips</name>
    <name type="synonym">Euthrips occidentalis</name>
    <dbReference type="NCBI Taxonomy" id="133901"/>
    <lineage>
        <taxon>Eukaryota</taxon>
        <taxon>Metazoa</taxon>
        <taxon>Ecdysozoa</taxon>
        <taxon>Arthropoda</taxon>
        <taxon>Hexapoda</taxon>
        <taxon>Insecta</taxon>
        <taxon>Pterygota</taxon>
        <taxon>Neoptera</taxon>
        <taxon>Paraneoptera</taxon>
        <taxon>Thysanoptera</taxon>
        <taxon>Terebrantia</taxon>
        <taxon>Thripoidea</taxon>
        <taxon>Thripidae</taxon>
        <taxon>Frankliniella</taxon>
    </lineage>
</organism>
<dbReference type="RefSeq" id="XP_052124045.1">
    <property type="nucleotide sequence ID" value="XM_052268085.1"/>
</dbReference>
<dbReference type="Proteomes" id="UP000504606">
    <property type="component" value="Unplaced"/>
</dbReference>
<accession>A0A9C6U0S5</accession>
<sequence length="221" mass="24740">MPNLRRLECGMMPGLEAVAGCKQLREIELYVKYDGEARTAAEFLRRATQLVKLTLEYESPTDMAPFSDMDFVLALATTGRSHLEELELNVEDINDMGLEHFPQQQSLLRALPRLPALKTLEVKGEASDELLLGVTPANAPALRSLKVLTVGVKCAHDALHRGAVQILLSLNPDLKFSTHELSYCYTDDRCAWCTLGCHQEMRQDLDPPLKHSADWVTIPRL</sequence>
<dbReference type="InterPro" id="IPR032675">
    <property type="entry name" value="LRR_dom_sf"/>
</dbReference>
<proteinExistence type="predicted"/>
<dbReference type="GeneID" id="113211245"/>
<protein>
    <submittedName>
        <fullName evidence="2">Uncharacterized protein LOC113211245</fullName>
    </submittedName>
</protein>
<dbReference type="KEGG" id="foc:113211245"/>
<dbReference type="AlphaFoldDB" id="A0A9C6U0S5"/>
<keyword evidence="1" id="KW-1185">Reference proteome</keyword>
<reference evidence="2" key="1">
    <citation type="submission" date="2025-08" db="UniProtKB">
        <authorList>
            <consortium name="RefSeq"/>
        </authorList>
    </citation>
    <scope>IDENTIFICATION</scope>
    <source>
        <tissue evidence="2">Whole organism</tissue>
    </source>
</reference>
<name>A0A9C6U0S5_FRAOC</name>
<evidence type="ECO:0000313" key="1">
    <source>
        <dbReference type="Proteomes" id="UP000504606"/>
    </source>
</evidence>
<dbReference type="SUPFAM" id="SSF52047">
    <property type="entry name" value="RNI-like"/>
    <property type="match status" value="1"/>
</dbReference>
<dbReference type="Gene3D" id="3.80.10.10">
    <property type="entry name" value="Ribonuclease Inhibitor"/>
    <property type="match status" value="1"/>
</dbReference>